<feature type="compositionally biased region" description="Polar residues" evidence="1">
    <location>
        <begin position="15"/>
        <end position="29"/>
    </location>
</feature>
<name>A0A0P0X1G1_ORYSJ</name>
<proteinExistence type="predicted"/>
<keyword evidence="3" id="KW-1185">Reference proteome</keyword>
<gene>
    <name evidence="2" type="ordered locus">Os07g0107366</name>
    <name evidence="2" type="ORF">OSNPB_070107366</name>
</gene>
<reference evidence="3" key="1">
    <citation type="journal article" date="2005" name="Nature">
        <title>The map-based sequence of the rice genome.</title>
        <authorList>
            <consortium name="International rice genome sequencing project (IRGSP)"/>
            <person name="Matsumoto T."/>
            <person name="Wu J."/>
            <person name="Kanamori H."/>
            <person name="Katayose Y."/>
            <person name="Fujisawa M."/>
            <person name="Namiki N."/>
            <person name="Mizuno H."/>
            <person name="Yamamoto K."/>
            <person name="Antonio B.A."/>
            <person name="Baba T."/>
            <person name="Sakata K."/>
            <person name="Nagamura Y."/>
            <person name="Aoki H."/>
            <person name="Arikawa K."/>
            <person name="Arita K."/>
            <person name="Bito T."/>
            <person name="Chiden Y."/>
            <person name="Fujitsuka N."/>
            <person name="Fukunaka R."/>
            <person name="Hamada M."/>
            <person name="Harada C."/>
            <person name="Hayashi A."/>
            <person name="Hijishita S."/>
            <person name="Honda M."/>
            <person name="Hosokawa S."/>
            <person name="Ichikawa Y."/>
            <person name="Idonuma A."/>
            <person name="Iijima M."/>
            <person name="Ikeda M."/>
            <person name="Ikeno M."/>
            <person name="Ito K."/>
            <person name="Ito S."/>
            <person name="Ito T."/>
            <person name="Ito Y."/>
            <person name="Ito Y."/>
            <person name="Iwabuchi A."/>
            <person name="Kamiya K."/>
            <person name="Karasawa W."/>
            <person name="Kurita K."/>
            <person name="Katagiri S."/>
            <person name="Kikuta A."/>
            <person name="Kobayashi H."/>
            <person name="Kobayashi N."/>
            <person name="Machita K."/>
            <person name="Maehara T."/>
            <person name="Masukawa M."/>
            <person name="Mizubayashi T."/>
            <person name="Mukai Y."/>
            <person name="Nagasaki H."/>
            <person name="Nagata Y."/>
            <person name="Naito S."/>
            <person name="Nakashima M."/>
            <person name="Nakama Y."/>
            <person name="Nakamichi Y."/>
            <person name="Nakamura M."/>
            <person name="Meguro A."/>
            <person name="Negishi M."/>
            <person name="Ohta I."/>
            <person name="Ohta T."/>
            <person name="Okamoto M."/>
            <person name="Ono N."/>
            <person name="Saji S."/>
            <person name="Sakaguchi M."/>
            <person name="Sakai K."/>
            <person name="Shibata M."/>
            <person name="Shimokawa T."/>
            <person name="Song J."/>
            <person name="Takazaki Y."/>
            <person name="Terasawa K."/>
            <person name="Tsugane M."/>
            <person name="Tsuji K."/>
            <person name="Ueda S."/>
            <person name="Waki K."/>
            <person name="Yamagata H."/>
            <person name="Yamamoto M."/>
            <person name="Yamamoto S."/>
            <person name="Yamane H."/>
            <person name="Yoshiki S."/>
            <person name="Yoshihara R."/>
            <person name="Yukawa K."/>
            <person name="Zhong H."/>
            <person name="Yano M."/>
            <person name="Yuan Q."/>
            <person name="Ouyang S."/>
            <person name="Liu J."/>
            <person name="Jones K.M."/>
            <person name="Gansberger K."/>
            <person name="Moffat K."/>
            <person name="Hill J."/>
            <person name="Bera J."/>
            <person name="Fadrosh D."/>
            <person name="Jin S."/>
            <person name="Johri S."/>
            <person name="Kim M."/>
            <person name="Overton L."/>
            <person name="Reardon M."/>
            <person name="Tsitrin T."/>
            <person name="Vuong H."/>
            <person name="Weaver B."/>
            <person name="Ciecko A."/>
            <person name="Tallon L."/>
            <person name="Jackson J."/>
            <person name="Pai G."/>
            <person name="Aken S.V."/>
            <person name="Utterback T."/>
            <person name="Reidmuller S."/>
            <person name="Feldblyum T."/>
            <person name="Hsiao J."/>
            <person name="Zismann V."/>
            <person name="Iobst S."/>
            <person name="de Vazeille A.R."/>
            <person name="Buell C.R."/>
            <person name="Ying K."/>
            <person name="Li Y."/>
            <person name="Lu T."/>
            <person name="Huang Y."/>
            <person name="Zhao Q."/>
            <person name="Feng Q."/>
            <person name="Zhang L."/>
            <person name="Zhu J."/>
            <person name="Weng Q."/>
            <person name="Mu J."/>
            <person name="Lu Y."/>
            <person name="Fan D."/>
            <person name="Liu Y."/>
            <person name="Guan J."/>
            <person name="Zhang Y."/>
            <person name="Yu S."/>
            <person name="Liu X."/>
            <person name="Zhang Y."/>
            <person name="Hong G."/>
            <person name="Han B."/>
            <person name="Choisne N."/>
            <person name="Demange N."/>
            <person name="Orjeda G."/>
            <person name="Samain S."/>
            <person name="Cattolico L."/>
            <person name="Pelletier E."/>
            <person name="Couloux A."/>
            <person name="Segurens B."/>
            <person name="Wincker P."/>
            <person name="D'Hont A."/>
            <person name="Scarpelli C."/>
            <person name="Weissenbach J."/>
            <person name="Salanoubat M."/>
            <person name="Quetier F."/>
            <person name="Yu Y."/>
            <person name="Kim H.R."/>
            <person name="Rambo T."/>
            <person name="Currie J."/>
            <person name="Collura K."/>
            <person name="Luo M."/>
            <person name="Yang T."/>
            <person name="Ammiraju J.S.S."/>
            <person name="Engler F."/>
            <person name="Soderlund C."/>
            <person name="Wing R.A."/>
            <person name="Palmer L.E."/>
            <person name="de la Bastide M."/>
            <person name="Spiegel L."/>
            <person name="Nascimento L."/>
            <person name="Zutavern T."/>
            <person name="O'Shaughnessy A."/>
            <person name="Dike S."/>
            <person name="Dedhia N."/>
            <person name="Preston R."/>
            <person name="Balija V."/>
            <person name="McCombie W.R."/>
            <person name="Chow T."/>
            <person name="Chen H."/>
            <person name="Chung M."/>
            <person name="Chen C."/>
            <person name="Shaw J."/>
            <person name="Wu H."/>
            <person name="Hsiao K."/>
            <person name="Chao Y."/>
            <person name="Chu M."/>
            <person name="Cheng C."/>
            <person name="Hour A."/>
            <person name="Lee P."/>
            <person name="Lin S."/>
            <person name="Lin Y."/>
            <person name="Liou J."/>
            <person name="Liu S."/>
            <person name="Hsing Y."/>
            <person name="Raghuvanshi S."/>
            <person name="Mohanty A."/>
            <person name="Bharti A.K."/>
            <person name="Gaur A."/>
            <person name="Gupta V."/>
            <person name="Kumar D."/>
            <person name="Ravi V."/>
            <person name="Vij S."/>
            <person name="Kapur A."/>
            <person name="Khurana P."/>
            <person name="Khurana P."/>
            <person name="Khurana J.P."/>
            <person name="Tyagi A.K."/>
            <person name="Gaikwad K."/>
            <person name="Singh A."/>
            <person name="Dalal V."/>
            <person name="Srivastava S."/>
            <person name="Dixit A."/>
            <person name="Pal A.K."/>
            <person name="Ghazi I.A."/>
            <person name="Yadav M."/>
            <person name="Pandit A."/>
            <person name="Bhargava A."/>
            <person name="Sureshbabu K."/>
            <person name="Batra K."/>
            <person name="Sharma T.R."/>
            <person name="Mohapatra T."/>
            <person name="Singh N.K."/>
            <person name="Messing J."/>
            <person name="Nelson A.B."/>
            <person name="Fuks G."/>
            <person name="Kavchok S."/>
            <person name="Keizer G."/>
            <person name="Linton E."/>
            <person name="Llaca V."/>
            <person name="Song R."/>
            <person name="Tanyolac B."/>
            <person name="Young S."/>
            <person name="Ho-Il K."/>
            <person name="Hahn J.H."/>
            <person name="Sangsakoo G."/>
            <person name="Vanavichit A."/>
            <person name="de Mattos Luiz.A.T."/>
            <person name="Zimmer P.D."/>
            <person name="Malone G."/>
            <person name="Dellagostin O."/>
            <person name="de Oliveira A.C."/>
            <person name="Bevan M."/>
            <person name="Bancroft I."/>
            <person name="Minx P."/>
            <person name="Cordum H."/>
            <person name="Wilson R."/>
            <person name="Cheng Z."/>
            <person name="Jin W."/>
            <person name="Jiang J."/>
            <person name="Leong S.A."/>
            <person name="Iwama H."/>
            <person name="Gojobori T."/>
            <person name="Itoh T."/>
            <person name="Niimura Y."/>
            <person name="Fujii Y."/>
            <person name="Habara T."/>
            <person name="Sakai H."/>
            <person name="Sato Y."/>
            <person name="Wilson G."/>
            <person name="Kumar K."/>
            <person name="McCouch S."/>
            <person name="Juretic N."/>
            <person name="Hoen D."/>
            <person name="Wright S."/>
            <person name="Bruskiewich R."/>
            <person name="Bureau T."/>
            <person name="Miyao A."/>
            <person name="Hirochika H."/>
            <person name="Nishikawa T."/>
            <person name="Kadowaki K."/>
            <person name="Sugiura M."/>
            <person name="Burr B."/>
            <person name="Sasaki T."/>
        </authorList>
    </citation>
    <scope>NUCLEOTIDE SEQUENCE [LARGE SCALE GENOMIC DNA]</scope>
    <source>
        <strain evidence="3">cv. Nipponbare</strain>
    </source>
</reference>
<accession>A0A0P0X1G1</accession>
<dbReference type="EMBL" id="AP014963">
    <property type="protein sequence ID" value="BAS99722.1"/>
    <property type="molecule type" value="Genomic_DNA"/>
</dbReference>
<dbReference type="InParanoid" id="A0A0P0X1G1"/>
<dbReference type="AlphaFoldDB" id="A0A0P0X1G1"/>
<reference evidence="2 3" key="2">
    <citation type="journal article" date="2013" name="Plant Cell Physiol.">
        <title>Rice Annotation Project Database (RAP-DB): an integrative and interactive database for rice genomics.</title>
        <authorList>
            <person name="Sakai H."/>
            <person name="Lee S.S."/>
            <person name="Tanaka T."/>
            <person name="Numa H."/>
            <person name="Kim J."/>
            <person name="Kawahara Y."/>
            <person name="Wakimoto H."/>
            <person name="Yang C.C."/>
            <person name="Iwamoto M."/>
            <person name="Abe T."/>
            <person name="Yamada Y."/>
            <person name="Muto A."/>
            <person name="Inokuchi H."/>
            <person name="Ikemura T."/>
            <person name="Matsumoto T."/>
            <person name="Sasaki T."/>
            <person name="Itoh T."/>
        </authorList>
    </citation>
    <scope>NUCLEOTIDE SEQUENCE [LARGE SCALE GENOMIC DNA]</scope>
    <source>
        <strain evidence="3">cv. Nipponbare</strain>
    </source>
</reference>
<feature type="compositionally biased region" description="Pro residues" evidence="1">
    <location>
        <begin position="30"/>
        <end position="52"/>
    </location>
</feature>
<feature type="non-terminal residue" evidence="2">
    <location>
        <position position="1"/>
    </location>
</feature>
<protein>
    <submittedName>
        <fullName evidence="2">Os07g0107366 protein</fullName>
    </submittedName>
</protein>
<dbReference type="Proteomes" id="UP000059680">
    <property type="component" value="Chromosome 7"/>
</dbReference>
<evidence type="ECO:0000313" key="3">
    <source>
        <dbReference type="Proteomes" id="UP000059680"/>
    </source>
</evidence>
<feature type="compositionally biased region" description="Low complexity" evidence="1">
    <location>
        <begin position="53"/>
        <end position="69"/>
    </location>
</feature>
<dbReference type="PaxDb" id="39947-A0A0P0X1G1"/>
<reference evidence="2 3" key="3">
    <citation type="journal article" date="2013" name="Rice">
        <title>Improvement of the Oryza sativa Nipponbare reference genome using next generation sequence and optical map data.</title>
        <authorList>
            <person name="Kawahara Y."/>
            <person name="de la Bastide M."/>
            <person name="Hamilton J.P."/>
            <person name="Kanamori H."/>
            <person name="McCombie W.R."/>
            <person name="Ouyang S."/>
            <person name="Schwartz D.C."/>
            <person name="Tanaka T."/>
            <person name="Wu J."/>
            <person name="Zhou S."/>
            <person name="Childs K.L."/>
            <person name="Davidson R.M."/>
            <person name="Lin H."/>
            <person name="Quesada-Ocampo L."/>
            <person name="Vaillancourt B."/>
            <person name="Sakai H."/>
            <person name="Lee S.S."/>
            <person name="Kim J."/>
            <person name="Numa H."/>
            <person name="Itoh T."/>
            <person name="Buell C.R."/>
            <person name="Matsumoto T."/>
        </authorList>
    </citation>
    <scope>NUCLEOTIDE SEQUENCE [LARGE SCALE GENOMIC DNA]</scope>
    <source>
        <strain evidence="3">cv. Nipponbare</strain>
    </source>
</reference>
<sequence length="81" mass="9550">NKLKDSKTKRRHQRISWTPTTRRLTNHAQPTPPPTPLRTHSPTPPVAPPRPTSPSTSTRCCLRRPTATPARRRRWLWRWAW</sequence>
<evidence type="ECO:0000313" key="2">
    <source>
        <dbReference type="EMBL" id="BAS99722.1"/>
    </source>
</evidence>
<dbReference type="Gramene" id="Os07t0107366-01">
    <property type="protein sequence ID" value="Os07t0107366-01"/>
    <property type="gene ID" value="Os07g0107366"/>
</dbReference>
<organism evidence="2 3">
    <name type="scientific">Oryza sativa subsp. japonica</name>
    <name type="common">Rice</name>
    <dbReference type="NCBI Taxonomy" id="39947"/>
    <lineage>
        <taxon>Eukaryota</taxon>
        <taxon>Viridiplantae</taxon>
        <taxon>Streptophyta</taxon>
        <taxon>Embryophyta</taxon>
        <taxon>Tracheophyta</taxon>
        <taxon>Spermatophyta</taxon>
        <taxon>Magnoliopsida</taxon>
        <taxon>Liliopsida</taxon>
        <taxon>Poales</taxon>
        <taxon>Poaceae</taxon>
        <taxon>BOP clade</taxon>
        <taxon>Oryzoideae</taxon>
        <taxon>Oryzeae</taxon>
        <taxon>Oryzinae</taxon>
        <taxon>Oryza</taxon>
        <taxon>Oryza sativa</taxon>
    </lineage>
</organism>
<feature type="region of interest" description="Disordered" evidence="1">
    <location>
        <begin position="1"/>
        <end position="69"/>
    </location>
</feature>
<evidence type="ECO:0000256" key="1">
    <source>
        <dbReference type="SAM" id="MobiDB-lite"/>
    </source>
</evidence>